<reference evidence="1" key="1">
    <citation type="submission" date="2018-06" db="EMBL/GenBank/DDBJ databases">
        <authorList>
            <person name="Zhirakovskaya E."/>
        </authorList>
    </citation>
    <scope>NUCLEOTIDE SEQUENCE</scope>
</reference>
<gene>
    <name evidence="1" type="ORF">MNBD_GAMMA23-236</name>
</gene>
<proteinExistence type="predicted"/>
<name>A0A3B0ZSI6_9ZZZZ</name>
<evidence type="ECO:0000313" key="1">
    <source>
        <dbReference type="EMBL" id="VAW92190.1"/>
    </source>
</evidence>
<dbReference type="EMBL" id="UOFT01000023">
    <property type="protein sequence ID" value="VAW92190.1"/>
    <property type="molecule type" value="Genomic_DNA"/>
</dbReference>
<accession>A0A3B0ZSI6</accession>
<protein>
    <submittedName>
        <fullName evidence="1">Uncharacterized protein</fullName>
    </submittedName>
</protein>
<dbReference type="AlphaFoldDB" id="A0A3B0ZSI6"/>
<organism evidence="1">
    <name type="scientific">hydrothermal vent metagenome</name>
    <dbReference type="NCBI Taxonomy" id="652676"/>
    <lineage>
        <taxon>unclassified sequences</taxon>
        <taxon>metagenomes</taxon>
        <taxon>ecological metagenomes</taxon>
    </lineage>
</organism>
<sequence length="138" mass="15480">MQVSQQQLESAEKIITVYGQLLATMEPSFYGLPLSKLPFTITEIKDSIYCILNVLEDDNKEIKDSLTNAYVFLGQFVPDDEILTVHQALGVLKNATQAPSDATDIEQAGFITSKIKLRMENNLEEIQMFLSAKTSFKN</sequence>